<keyword evidence="3" id="KW-1185">Reference proteome</keyword>
<protein>
    <submittedName>
        <fullName evidence="2">Uncharacterized protein</fullName>
    </submittedName>
</protein>
<dbReference type="Proteomes" id="UP000198683">
    <property type="component" value="Unassembled WGS sequence"/>
</dbReference>
<dbReference type="AlphaFoldDB" id="A0A1G9DJ33"/>
<dbReference type="RefSeq" id="WP_176903141.1">
    <property type="nucleotide sequence ID" value="NZ_FNFB01000009.1"/>
</dbReference>
<dbReference type="EMBL" id="FNFB01000009">
    <property type="protein sequence ID" value="SDK63844.1"/>
    <property type="molecule type" value="Genomic_DNA"/>
</dbReference>
<sequence>MGAHQAVVKTRQHAQRWETKAREQDPEIHRVEVVIEAQQDDLFAELV</sequence>
<name>A0A1G9DJ33_9ACTN</name>
<evidence type="ECO:0000313" key="2">
    <source>
        <dbReference type="EMBL" id="SDK63844.1"/>
    </source>
</evidence>
<evidence type="ECO:0000256" key="1">
    <source>
        <dbReference type="SAM" id="MobiDB-lite"/>
    </source>
</evidence>
<reference evidence="2 3" key="1">
    <citation type="submission" date="2016-10" db="EMBL/GenBank/DDBJ databases">
        <authorList>
            <person name="de Groot N.N."/>
        </authorList>
    </citation>
    <scope>NUCLEOTIDE SEQUENCE [LARGE SCALE GENOMIC DNA]</scope>
    <source>
        <strain evidence="2 3">CGMCC 4.5681</strain>
    </source>
</reference>
<gene>
    <name evidence="2" type="ORF">SAMN05421874_109161</name>
</gene>
<feature type="region of interest" description="Disordered" evidence="1">
    <location>
        <begin position="1"/>
        <end position="23"/>
    </location>
</feature>
<accession>A0A1G9DJ33</accession>
<organism evidence="2 3">
    <name type="scientific">Nonomuraea maritima</name>
    <dbReference type="NCBI Taxonomy" id="683260"/>
    <lineage>
        <taxon>Bacteria</taxon>
        <taxon>Bacillati</taxon>
        <taxon>Actinomycetota</taxon>
        <taxon>Actinomycetes</taxon>
        <taxon>Streptosporangiales</taxon>
        <taxon>Streptosporangiaceae</taxon>
        <taxon>Nonomuraea</taxon>
    </lineage>
</organism>
<proteinExistence type="predicted"/>
<evidence type="ECO:0000313" key="3">
    <source>
        <dbReference type="Proteomes" id="UP000198683"/>
    </source>
</evidence>